<dbReference type="InterPro" id="IPR000169">
    <property type="entry name" value="Pept_cys_AS"/>
</dbReference>
<sequence length="1192" mass="135348">MFSSRRKSLFLIFLSCVTISFVFCSETENVSVKTENLDVPSAEVADERDAIQAGALELEHEVVNEQADQPTSGERFVAIHVDTMGMREELSPTLLGLTHLALTFLPAEYQFLTVISAAREVVAGVRFILVVNAERVETGERVVCGMEILEKPWITTEWGEKWRMLERTNCTGSPNPLAPDKNQYSQVNPIFTEREKEVSEERMKEVEKQIITSTTPRDFYEVHDTTTELPLEGLSDEMKALLDAFFQTSAVPRPGAPKPNSWSIVRENVAQVDGGVRGELEEEKIEPKTAYPQGITEDSTVVSSTEAFIEITPTPLSNEVLSSSQITENPQYFEEDLGQQQIIDPFLQIDPANQPPPNDNVQEQVQEQFQEPLRQKRELGVTEKEEILLLLNRALQQLDVIDEDSSRRLAIDIYHVKVSRDGEQCKTVAAHAKVANSQCSEGEDENLQDCMENVFPETTKLCAIEATLCNDKSLKLKKTICKPIPEKKSREKRGNVPGGVNEIDLNDLKDESHPLHDLVRESLAGLSEKEMELRTAIISSILLTSFVRINSATKQVVAGMLYKVNLDVKDSNAKEVQCNLRIWERAWLNPSKEIDFDCNNSKKFKFTRARRSVDDAEQPHPVLVGGPTPIDVDNDDKVKELTSSNCCSNEKVVAGVLYEIKAEFRSTGESKEIVTCNLSVWERPWLKVDNSQTDVACDNAKKYKFTRSRRSVDAEQPHPVLGGPTPIDVEKDEKVKNLVQNSLVLHRIVEATKKIVQGVLYEIKVEFRSTGDSKEVVTFVRINSATKQVVAGMLYKVNLDVKDSNAKEVQCNLRIWERAWLNPSKEIDFDCNNSKKFKFTRARRSVDDAEQPHPVLVESKEIVTCNLSVWERPWLKVDNSQTDVACDNAKKYKFTRSRRSVDAEQPHPVLGGPTPIDVEKDEKVKNLVQNSLVLHRIVEATKKIVQGVLYEIKVEFRSTGDSKEVVTCNLSVWERPWLKEESSQTDVSCNNDKKYTFRAKRSLIYDHRRRAEDDEDEQRQLMNQRDTLARHEALFHKFQLKFGRAYHSSMEKSLRFRIFQNNLAKIEQLNEREQGTAKYGITQFADLTPSEYRMKTGLWRREFDENHISNPIAEIPNIKLPKSFDWRDKNAVSEVKNQGSCGSCWAFSVTGNIEGLYAIKTGQLEEFSEQELVDCDTIDGGVPEDSRIMPTS</sequence>
<dbReference type="SMART" id="SM00043">
    <property type="entry name" value="CY"/>
    <property type="match status" value="3"/>
</dbReference>
<dbReference type="Proteomes" id="UP000092461">
    <property type="component" value="Unassembled WGS sequence"/>
</dbReference>
<feature type="domain" description="Cystatin" evidence="7">
    <location>
        <begin position="908"/>
        <end position="990"/>
    </location>
</feature>
<dbReference type="InterPro" id="IPR018073">
    <property type="entry name" value="Prot_inh_cystat_CS"/>
</dbReference>
<dbReference type="InterPro" id="IPR038765">
    <property type="entry name" value="Papain-like_cys_pep_sf"/>
</dbReference>
<dbReference type="SMART" id="SM00848">
    <property type="entry name" value="Inhibitor_I29"/>
    <property type="match status" value="1"/>
</dbReference>
<feature type="domain" description="Cystatin" evidence="7">
    <location>
        <begin position="495"/>
        <end position="599"/>
    </location>
</feature>
<keyword evidence="11" id="KW-1185">Reference proteome</keyword>
<feature type="domain" description="Peptidase C1A papain C-terminal" evidence="8">
    <location>
        <begin position="1120"/>
        <end position="1191"/>
    </location>
</feature>
<evidence type="ECO:0000256" key="4">
    <source>
        <dbReference type="ARBA" id="ARBA00022807"/>
    </source>
</evidence>
<evidence type="ECO:0000259" key="9">
    <source>
        <dbReference type="SMART" id="SM00848"/>
    </source>
</evidence>
<evidence type="ECO:0000256" key="3">
    <source>
        <dbReference type="ARBA" id="ARBA00022801"/>
    </source>
</evidence>
<keyword evidence="5" id="KW-0865">Zymogen</keyword>
<dbReference type="PROSITE" id="PS00287">
    <property type="entry name" value="CYSTATIN"/>
    <property type="match status" value="2"/>
</dbReference>
<accession>A0A1B0CK31</accession>
<organism evidence="10 11">
    <name type="scientific">Lutzomyia longipalpis</name>
    <name type="common">Sand fly</name>
    <dbReference type="NCBI Taxonomy" id="7200"/>
    <lineage>
        <taxon>Eukaryota</taxon>
        <taxon>Metazoa</taxon>
        <taxon>Ecdysozoa</taxon>
        <taxon>Arthropoda</taxon>
        <taxon>Hexapoda</taxon>
        <taxon>Insecta</taxon>
        <taxon>Pterygota</taxon>
        <taxon>Neoptera</taxon>
        <taxon>Endopterygota</taxon>
        <taxon>Diptera</taxon>
        <taxon>Nematocera</taxon>
        <taxon>Psychodoidea</taxon>
        <taxon>Psychodidae</taxon>
        <taxon>Lutzomyia</taxon>
        <taxon>Lutzomyia</taxon>
    </lineage>
</organism>
<evidence type="ECO:0000259" key="8">
    <source>
        <dbReference type="SMART" id="SM00645"/>
    </source>
</evidence>
<evidence type="ECO:0000259" key="7">
    <source>
        <dbReference type="SMART" id="SM00043"/>
    </source>
</evidence>
<dbReference type="GO" id="GO:0006508">
    <property type="term" value="P:proteolysis"/>
    <property type="evidence" value="ECO:0007669"/>
    <property type="project" value="UniProtKB-KW"/>
</dbReference>
<dbReference type="EMBL" id="AJWK01015681">
    <property type="status" value="NOT_ANNOTATED_CDS"/>
    <property type="molecule type" value="Genomic_DNA"/>
</dbReference>
<reference evidence="10" key="1">
    <citation type="submission" date="2020-05" db="UniProtKB">
        <authorList>
            <consortium name="EnsemblMetazoa"/>
        </authorList>
    </citation>
    <scope>IDENTIFICATION</scope>
    <source>
        <strain evidence="10">Jacobina</strain>
    </source>
</reference>
<dbReference type="Gene3D" id="3.90.70.10">
    <property type="entry name" value="Cysteine proteinases"/>
    <property type="match status" value="1"/>
</dbReference>
<dbReference type="EMBL" id="AJWK01015686">
    <property type="status" value="NOT_ANNOTATED_CDS"/>
    <property type="molecule type" value="Genomic_DNA"/>
</dbReference>
<feature type="domain" description="Cystatin" evidence="7">
    <location>
        <begin position="719"/>
        <end position="832"/>
    </location>
</feature>
<dbReference type="GO" id="GO:0008234">
    <property type="term" value="F:cysteine-type peptidase activity"/>
    <property type="evidence" value="ECO:0007669"/>
    <property type="project" value="UniProtKB-KW"/>
</dbReference>
<dbReference type="VEuPathDB" id="VectorBase:LLONM1_002933"/>
<protein>
    <recommendedName>
        <fullName evidence="12">Cysteine proteinase</fullName>
    </recommendedName>
</protein>
<dbReference type="InterPro" id="IPR046350">
    <property type="entry name" value="Cystatin_sf"/>
</dbReference>
<dbReference type="PANTHER" id="PTHR12319:SF2">
    <property type="entry name" value="CYSTATIN-LIKE PROTEIN-RELATED"/>
    <property type="match status" value="1"/>
</dbReference>
<feature type="domain" description="Cathepsin propeptide inhibitor" evidence="9">
    <location>
        <begin position="1035"/>
        <end position="1092"/>
    </location>
</feature>
<evidence type="ECO:0000256" key="1">
    <source>
        <dbReference type="ARBA" id="ARBA00009403"/>
    </source>
</evidence>
<dbReference type="VEuPathDB" id="VectorBase:LLOJ004968"/>
<evidence type="ECO:0000256" key="6">
    <source>
        <dbReference type="SAM" id="SignalP"/>
    </source>
</evidence>
<evidence type="ECO:0008006" key="12">
    <source>
        <dbReference type="Google" id="ProtNLM"/>
    </source>
</evidence>
<evidence type="ECO:0000256" key="5">
    <source>
        <dbReference type="ARBA" id="ARBA00023145"/>
    </source>
</evidence>
<feature type="chain" id="PRO_5008405821" description="Cysteine proteinase" evidence="6">
    <location>
        <begin position="25"/>
        <end position="1192"/>
    </location>
</feature>
<dbReference type="GO" id="GO:0004869">
    <property type="term" value="F:cysteine-type endopeptidase inhibitor activity"/>
    <property type="evidence" value="ECO:0007669"/>
    <property type="project" value="InterPro"/>
</dbReference>
<evidence type="ECO:0000313" key="10">
    <source>
        <dbReference type="EnsemblMetazoa" id="LLOJ004968-PA"/>
    </source>
</evidence>
<dbReference type="PROSITE" id="PS00139">
    <property type="entry name" value="THIOL_PROTEASE_CYS"/>
    <property type="match status" value="1"/>
</dbReference>
<dbReference type="SUPFAM" id="SSF54001">
    <property type="entry name" value="Cysteine proteinases"/>
    <property type="match status" value="1"/>
</dbReference>
<proteinExistence type="inferred from homology"/>
<dbReference type="Gene3D" id="3.10.450.10">
    <property type="match status" value="6"/>
</dbReference>
<dbReference type="SMART" id="SM00645">
    <property type="entry name" value="Pept_C1"/>
    <property type="match status" value="1"/>
</dbReference>
<keyword evidence="2" id="KW-0645">Protease</keyword>
<dbReference type="InterPro" id="IPR000668">
    <property type="entry name" value="Peptidase_C1A_C"/>
</dbReference>
<evidence type="ECO:0000313" key="11">
    <source>
        <dbReference type="Proteomes" id="UP000092461"/>
    </source>
</evidence>
<evidence type="ECO:0000256" key="2">
    <source>
        <dbReference type="ARBA" id="ARBA00022670"/>
    </source>
</evidence>
<keyword evidence="3" id="KW-0378">Hydrolase</keyword>
<dbReference type="EMBL" id="AJWK01015684">
    <property type="status" value="NOT_ANNOTATED_CDS"/>
    <property type="molecule type" value="Genomic_DNA"/>
</dbReference>
<dbReference type="CDD" id="cd00042">
    <property type="entry name" value="CY"/>
    <property type="match status" value="3"/>
</dbReference>
<dbReference type="InterPro" id="IPR013201">
    <property type="entry name" value="Prot_inhib_I29"/>
</dbReference>
<dbReference type="EMBL" id="AJWK01015683">
    <property type="status" value="NOT_ANNOTATED_CDS"/>
    <property type="molecule type" value="Genomic_DNA"/>
</dbReference>
<dbReference type="EMBL" id="AJWK01015685">
    <property type="status" value="NOT_ANNOTATED_CDS"/>
    <property type="molecule type" value="Genomic_DNA"/>
</dbReference>
<dbReference type="SUPFAM" id="SSF54403">
    <property type="entry name" value="Cystatin/monellin"/>
    <property type="match status" value="5"/>
</dbReference>
<name>A0A1B0CK31_LUTLO</name>
<keyword evidence="4" id="KW-0788">Thiol protease</keyword>
<comment type="similarity">
    <text evidence="1">Belongs to the cystatin family.</text>
</comment>
<dbReference type="Pfam" id="PF00112">
    <property type="entry name" value="Peptidase_C1"/>
    <property type="match status" value="1"/>
</dbReference>
<dbReference type="AlphaFoldDB" id="A0A1B0CK31"/>
<dbReference type="EnsemblMetazoa" id="LLOJ004968-RA">
    <property type="protein sequence ID" value="LLOJ004968-PA"/>
    <property type="gene ID" value="LLOJ004968"/>
</dbReference>
<dbReference type="PANTHER" id="PTHR12319">
    <property type="entry name" value="CYSTATIN-RELATED"/>
    <property type="match status" value="1"/>
</dbReference>
<dbReference type="InterPro" id="IPR053128">
    <property type="entry name" value="Cystatin-like"/>
</dbReference>
<dbReference type="Pfam" id="PF08246">
    <property type="entry name" value="Inhibitor_I29"/>
    <property type="match status" value="1"/>
</dbReference>
<keyword evidence="6" id="KW-0732">Signal</keyword>
<dbReference type="VEuPathDB" id="VectorBase:LLONM1_002633"/>
<dbReference type="EMBL" id="AJWK01015682">
    <property type="status" value="NOT_ANNOTATED_CDS"/>
    <property type="molecule type" value="Genomic_DNA"/>
</dbReference>
<dbReference type="InterPro" id="IPR000010">
    <property type="entry name" value="Cystatin_dom"/>
</dbReference>
<feature type="signal peptide" evidence="6">
    <location>
        <begin position="1"/>
        <end position="24"/>
    </location>
</feature>